<dbReference type="EMBL" id="CACRXK020015758">
    <property type="protein sequence ID" value="CAB4028833.1"/>
    <property type="molecule type" value="Genomic_DNA"/>
</dbReference>
<gene>
    <name evidence="1" type="ORF">PACLA_8A084329</name>
</gene>
<dbReference type="AlphaFoldDB" id="A0A7D9JFY6"/>
<reference evidence="1" key="1">
    <citation type="submission" date="2020-04" db="EMBL/GenBank/DDBJ databases">
        <authorList>
            <person name="Alioto T."/>
            <person name="Alioto T."/>
            <person name="Gomez Garrido J."/>
        </authorList>
    </citation>
    <scope>NUCLEOTIDE SEQUENCE</scope>
    <source>
        <strain evidence="1">A484AB</strain>
    </source>
</reference>
<dbReference type="InterPro" id="IPR011009">
    <property type="entry name" value="Kinase-like_dom_sf"/>
</dbReference>
<feature type="non-terminal residue" evidence="1">
    <location>
        <position position="264"/>
    </location>
</feature>
<dbReference type="Proteomes" id="UP001152795">
    <property type="component" value="Unassembled WGS sequence"/>
</dbReference>
<keyword evidence="2" id="KW-1185">Reference proteome</keyword>
<accession>A0A7D9JFY6</accession>
<sequence>MKSKRSTDQRVKKTGSAPHELIVQRLAAKPDHKQTYKAVQPQEFVAYECEDLTLTNLKKACAAHFHLPASSCDVLVTNKGPSCTNINQIPHRKDKVYLVQFMVTKQLGDGYPDSPEVSEPKDVVFSRPINVSKTPDTEETRYPNSVSIELLLKAGQLVKPKQEWVSLENSLDLLVDAGKFSSGGFRDAFLGVTKDKEKWVIKKYHERASCQYNSNKVPQEFGECFTFNRAYYTVYQGQLATVEEFVEGTFRKYVNNNGKVCRPE</sequence>
<dbReference type="SUPFAM" id="SSF56112">
    <property type="entry name" value="Protein kinase-like (PK-like)"/>
    <property type="match status" value="1"/>
</dbReference>
<evidence type="ECO:0000313" key="1">
    <source>
        <dbReference type="EMBL" id="CAB4028833.1"/>
    </source>
</evidence>
<protein>
    <submittedName>
        <fullName evidence="1">Uncharacterized protein</fullName>
    </submittedName>
</protein>
<comment type="caution">
    <text evidence="1">The sequence shown here is derived from an EMBL/GenBank/DDBJ whole genome shotgun (WGS) entry which is preliminary data.</text>
</comment>
<dbReference type="OrthoDB" id="5988844at2759"/>
<evidence type="ECO:0000313" key="2">
    <source>
        <dbReference type="Proteomes" id="UP001152795"/>
    </source>
</evidence>
<organism evidence="1 2">
    <name type="scientific">Paramuricea clavata</name>
    <name type="common">Red gorgonian</name>
    <name type="synonym">Violescent sea-whip</name>
    <dbReference type="NCBI Taxonomy" id="317549"/>
    <lineage>
        <taxon>Eukaryota</taxon>
        <taxon>Metazoa</taxon>
        <taxon>Cnidaria</taxon>
        <taxon>Anthozoa</taxon>
        <taxon>Octocorallia</taxon>
        <taxon>Malacalcyonacea</taxon>
        <taxon>Plexauridae</taxon>
        <taxon>Paramuricea</taxon>
    </lineage>
</organism>
<proteinExistence type="predicted"/>
<name>A0A7D9JFY6_PARCT</name>